<comment type="caution">
    <text evidence="12">The sequence shown here is derived from an EMBL/GenBank/DDBJ whole genome shotgun (WGS) entry which is preliminary data.</text>
</comment>
<dbReference type="GO" id="GO:0006355">
    <property type="term" value="P:regulation of DNA-templated transcription"/>
    <property type="evidence" value="ECO:0007669"/>
    <property type="project" value="InterPro"/>
</dbReference>
<keyword evidence="1 9" id="KW-0597">Phosphoprotein</keyword>
<keyword evidence="3" id="KW-0067">ATP-binding</keyword>
<evidence type="ECO:0000256" key="6">
    <source>
        <dbReference type="ARBA" id="ARBA00023125"/>
    </source>
</evidence>
<evidence type="ECO:0000259" key="11">
    <source>
        <dbReference type="PROSITE" id="PS50110"/>
    </source>
</evidence>
<evidence type="ECO:0000256" key="3">
    <source>
        <dbReference type="ARBA" id="ARBA00022840"/>
    </source>
</evidence>
<keyword evidence="5" id="KW-0805">Transcription regulation</keyword>
<keyword evidence="2" id="KW-0547">Nucleotide-binding</keyword>
<dbReference type="InterPro" id="IPR001789">
    <property type="entry name" value="Sig_transdc_resp-reg_receiver"/>
</dbReference>
<evidence type="ECO:0000256" key="9">
    <source>
        <dbReference type="PROSITE-ProRule" id="PRU00169"/>
    </source>
</evidence>
<evidence type="ECO:0000313" key="13">
    <source>
        <dbReference type="Proteomes" id="UP000528964"/>
    </source>
</evidence>
<evidence type="ECO:0000256" key="4">
    <source>
        <dbReference type="ARBA" id="ARBA00023012"/>
    </source>
</evidence>
<dbReference type="GO" id="GO:0000160">
    <property type="term" value="P:phosphorelay signal transduction system"/>
    <property type="evidence" value="ECO:0007669"/>
    <property type="project" value="UniProtKB-KW"/>
</dbReference>
<dbReference type="PANTHER" id="PTHR32071:SF117">
    <property type="entry name" value="PTS-DEPENDENT DIHYDROXYACETONE KINASE OPERON REGULATORY PROTEIN-RELATED"/>
    <property type="match status" value="1"/>
</dbReference>
<keyword evidence="6" id="KW-0238">DNA-binding</keyword>
<dbReference type="PANTHER" id="PTHR32071">
    <property type="entry name" value="TRANSCRIPTIONAL REGULATORY PROTEIN"/>
    <property type="match status" value="1"/>
</dbReference>
<dbReference type="InterPro" id="IPR027417">
    <property type="entry name" value="P-loop_NTPase"/>
</dbReference>
<dbReference type="SUPFAM" id="SSF52540">
    <property type="entry name" value="P-loop containing nucleoside triphosphate hydrolases"/>
    <property type="match status" value="1"/>
</dbReference>
<dbReference type="InterPro" id="IPR009057">
    <property type="entry name" value="Homeodomain-like_sf"/>
</dbReference>
<dbReference type="EMBL" id="JACIDR010000007">
    <property type="protein sequence ID" value="MBB3974688.1"/>
    <property type="molecule type" value="Genomic_DNA"/>
</dbReference>
<organism evidence="12 13">
    <name type="scientific">Hansschlegelia beijingensis</name>
    <dbReference type="NCBI Taxonomy" id="1133344"/>
    <lineage>
        <taxon>Bacteria</taxon>
        <taxon>Pseudomonadati</taxon>
        <taxon>Pseudomonadota</taxon>
        <taxon>Alphaproteobacteria</taxon>
        <taxon>Hyphomicrobiales</taxon>
        <taxon>Methylopilaceae</taxon>
        <taxon>Hansschlegelia</taxon>
    </lineage>
</organism>
<keyword evidence="7" id="KW-0010">Activator</keyword>
<gene>
    <name evidence="12" type="ORF">GGR24_003375</name>
</gene>
<dbReference type="PROSITE" id="PS50110">
    <property type="entry name" value="RESPONSE_REGULATORY"/>
    <property type="match status" value="1"/>
</dbReference>
<keyword evidence="8" id="KW-0804">Transcription</keyword>
<dbReference type="InterPro" id="IPR003593">
    <property type="entry name" value="AAA+_ATPase"/>
</dbReference>
<dbReference type="CDD" id="cd00009">
    <property type="entry name" value="AAA"/>
    <property type="match status" value="1"/>
</dbReference>
<dbReference type="PROSITE" id="PS00676">
    <property type="entry name" value="SIGMA54_INTERACT_2"/>
    <property type="match status" value="1"/>
</dbReference>
<evidence type="ECO:0000256" key="7">
    <source>
        <dbReference type="ARBA" id="ARBA00023159"/>
    </source>
</evidence>
<dbReference type="Gene3D" id="3.40.50.2300">
    <property type="match status" value="1"/>
</dbReference>
<dbReference type="Pfam" id="PF02954">
    <property type="entry name" value="HTH_8"/>
    <property type="match status" value="1"/>
</dbReference>
<dbReference type="Pfam" id="PF25601">
    <property type="entry name" value="AAA_lid_14"/>
    <property type="match status" value="1"/>
</dbReference>
<evidence type="ECO:0000313" key="12">
    <source>
        <dbReference type="EMBL" id="MBB3974688.1"/>
    </source>
</evidence>
<dbReference type="FunFam" id="1.10.8.60:FF:000120">
    <property type="entry name" value="Sigma-54-dependent Fis family transcriptional regulator"/>
    <property type="match status" value="1"/>
</dbReference>
<dbReference type="Pfam" id="PF00158">
    <property type="entry name" value="Sigma54_activat"/>
    <property type="match status" value="1"/>
</dbReference>
<evidence type="ECO:0000256" key="1">
    <source>
        <dbReference type="ARBA" id="ARBA00022553"/>
    </source>
</evidence>
<dbReference type="Gene3D" id="1.10.10.60">
    <property type="entry name" value="Homeodomain-like"/>
    <property type="match status" value="1"/>
</dbReference>
<dbReference type="Gene3D" id="3.40.50.300">
    <property type="entry name" value="P-loop containing nucleotide triphosphate hydrolases"/>
    <property type="match status" value="1"/>
</dbReference>
<evidence type="ECO:0000259" key="10">
    <source>
        <dbReference type="PROSITE" id="PS50045"/>
    </source>
</evidence>
<keyword evidence="13" id="KW-1185">Reference proteome</keyword>
<dbReference type="GO" id="GO:0005524">
    <property type="term" value="F:ATP binding"/>
    <property type="evidence" value="ECO:0007669"/>
    <property type="project" value="UniProtKB-KW"/>
</dbReference>
<keyword evidence="4" id="KW-0902">Two-component regulatory system</keyword>
<feature type="modified residue" description="4-aspartylphosphate" evidence="9">
    <location>
        <position position="68"/>
    </location>
</feature>
<dbReference type="InterPro" id="IPR002197">
    <property type="entry name" value="HTH_Fis"/>
</dbReference>
<dbReference type="InterPro" id="IPR025943">
    <property type="entry name" value="Sigma_54_int_dom_ATP-bd_2"/>
</dbReference>
<dbReference type="Gene3D" id="1.10.8.60">
    <property type="match status" value="1"/>
</dbReference>
<dbReference type="RefSeq" id="WP_183396540.1">
    <property type="nucleotide sequence ID" value="NZ_JACIDR010000007.1"/>
</dbReference>
<dbReference type="SUPFAM" id="SSF52172">
    <property type="entry name" value="CheY-like"/>
    <property type="match status" value="1"/>
</dbReference>
<protein>
    <submittedName>
        <fullName evidence="12">Two-component system repressor protein LuxO</fullName>
    </submittedName>
</protein>
<dbReference type="InterPro" id="IPR011006">
    <property type="entry name" value="CheY-like_superfamily"/>
</dbReference>
<dbReference type="SUPFAM" id="SSF46689">
    <property type="entry name" value="Homeodomain-like"/>
    <property type="match status" value="1"/>
</dbReference>
<name>A0A7W6GH14_9HYPH</name>
<dbReference type="GO" id="GO:0043565">
    <property type="term" value="F:sequence-specific DNA binding"/>
    <property type="evidence" value="ECO:0007669"/>
    <property type="project" value="InterPro"/>
</dbReference>
<feature type="domain" description="Response regulatory" evidence="11">
    <location>
        <begin position="19"/>
        <end position="129"/>
    </location>
</feature>
<dbReference type="FunFam" id="3.40.50.300:FF:000006">
    <property type="entry name" value="DNA-binding transcriptional regulator NtrC"/>
    <property type="match status" value="1"/>
</dbReference>
<dbReference type="Proteomes" id="UP000528964">
    <property type="component" value="Unassembled WGS sequence"/>
</dbReference>
<proteinExistence type="predicted"/>
<dbReference type="SMART" id="SM00448">
    <property type="entry name" value="REC"/>
    <property type="match status" value="1"/>
</dbReference>
<dbReference type="AlphaFoldDB" id="A0A7W6GH14"/>
<evidence type="ECO:0000256" key="5">
    <source>
        <dbReference type="ARBA" id="ARBA00023015"/>
    </source>
</evidence>
<dbReference type="PROSITE" id="PS50045">
    <property type="entry name" value="SIGMA54_INTERACT_4"/>
    <property type="match status" value="1"/>
</dbReference>
<reference evidence="12 13" key="1">
    <citation type="submission" date="2020-08" db="EMBL/GenBank/DDBJ databases">
        <title>Genomic Encyclopedia of Type Strains, Phase IV (KMG-IV): sequencing the most valuable type-strain genomes for metagenomic binning, comparative biology and taxonomic classification.</title>
        <authorList>
            <person name="Goeker M."/>
        </authorList>
    </citation>
    <scope>NUCLEOTIDE SEQUENCE [LARGE SCALE GENOMIC DNA]</scope>
    <source>
        <strain evidence="12 13">DSM 25481</strain>
    </source>
</reference>
<dbReference type="InterPro" id="IPR025944">
    <property type="entry name" value="Sigma_54_int_dom_CS"/>
</dbReference>
<evidence type="ECO:0000256" key="8">
    <source>
        <dbReference type="ARBA" id="ARBA00023163"/>
    </source>
</evidence>
<accession>A0A7W6GH14</accession>
<feature type="domain" description="Sigma-54 factor interaction" evidence="10">
    <location>
        <begin position="155"/>
        <end position="384"/>
    </location>
</feature>
<sequence length="461" mass="49580">MPLPQTSDPATRADARRPLVLLVDADAAAVRVATAAVANAGGEILAAVEPAAAVGFVRSRLADIAIVDVPDRATLPIIEALGASGLIVVATSGAGSVALAVEAMRRGAVDFVLKPYSPETLARRLAPRLEERRQPVEAPIEAGPDADEPRDFAGFVGRSSPMQALYGEIARIAPSRAPVFITGESGSGKELCAEAIHARSGRAAKPLVALNCGAIPRELMESEVFGHVRGAFTGATDDRVGAVEAAAGGTLFLDEIGEMELSLQAKLLRVLQTGEFRRVGDPRPRRADVRIVCATHRDPFAEVAAGRFRQDLFYRLHVLPIRLPALRERGDDVIALAGAFLESFAREEGRAIWRLSPAAAELFRRYDWPGNVRELQNVIRRAIVLGEGDEITPEMLPAELRRAGPPAASSVCDPEIIEPFWVQERRIIERAVEAFGGNTARAAAALEISPSTIYRKRERWA</sequence>
<dbReference type="InterPro" id="IPR002078">
    <property type="entry name" value="Sigma_54_int"/>
</dbReference>
<dbReference type="PROSITE" id="PS00688">
    <property type="entry name" value="SIGMA54_INTERACT_3"/>
    <property type="match status" value="1"/>
</dbReference>
<evidence type="ECO:0000256" key="2">
    <source>
        <dbReference type="ARBA" id="ARBA00022741"/>
    </source>
</evidence>
<dbReference type="SMART" id="SM00382">
    <property type="entry name" value="AAA"/>
    <property type="match status" value="1"/>
</dbReference>
<dbReference type="InterPro" id="IPR058031">
    <property type="entry name" value="AAA_lid_NorR"/>
</dbReference>